<keyword evidence="3 5" id="KW-1133">Transmembrane helix</keyword>
<dbReference type="OrthoDB" id="164640at2759"/>
<evidence type="ECO:0000256" key="5">
    <source>
        <dbReference type="SAM" id="Phobius"/>
    </source>
</evidence>
<feature type="transmembrane region" description="Helical" evidence="5">
    <location>
        <begin position="95"/>
        <end position="115"/>
    </location>
</feature>
<comment type="caution">
    <text evidence="6">The sequence shown here is derived from an EMBL/GenBank/DDBJ whole genome shotgun (WGS) entry which is preliminary data.</text>
</comment>
<dbReference type="Pfam" id="PF13520">
    <property type="entry name" value="AA_permease_2"/>
    <property type="match status" value="1"/>
</dbReference>
<evidence type="ECO:0008006" key="8">
    <source>
        <dbReference type="Google" id="ProtNLM"/>
    </source>
</evidence>
<dbReference type="PANTHER" id="PTHR43243">
    <property type="entry name" value="INNER MEMBRANE TRANSPORTER YGJI-RELATED"/>
    <property type="match status" value="1"/>
</dbReference>
<feature type="transmembrane region" description="Helical" evidence="5">
    <location>
        <begin position="150"/>
        <end position="168"/>
    </location>
</feature>
<evidence type="ECO:0000313" key="6">
    <source>
        <dbReference type="EMBL" id="CCI44110.1"/>
    </source>
</evidence>
<keyword evidence="2 5" id="KW-0812">Transmembrane</keyword>
<sequence length="307" mass="32977">MSTEKHHVFIRKPMHIVETEESLSELPRSLSLFDLVCIGIGGTVGSGIFATAGTIISETAGPAAIVSWIIGGLVVCINSLAYMELTTRIPSSGSTYAYVYHTLGEAPAIVAAWLLTLEYGVSGAGVARSWAEKVSDWIASDSYQWLNLEYSNVLGAILQAGCVLILLSGFRCGKLAINSITVTKCLIVMFIIVAGILALRKEYLFPFLPPRDTVNKKYGYQGVITGAAQAFFGYIGFDEVCCLAAEAKNPRKIMPLAVIIVVLLTMILSVAASFVLSGLIPYENATSFSAGFENVGWKWAASFHNLA</sequence>
<evidence type="ECO:0000256" key="1">
    <source>
        <dbReference type="ARBA" id="ARBA00004141"/>
    </source>
</evidence>
<dbReference type="Proteomes" id="UP000053237">
    <property type="component" value="Unassembled WGS sequence"/>
</dbReference>
<feature type="transmembrane region" description="Helical" evidence="5">
    <location>
        <begin position="175"/>
        <end position="198"/>
    </location>
</feature>
<keyword evidence="7" id="KW-1185">Reference proteome</keyword>
<keyword evidence="4 5" id="KW-0472">Membrane</keyword>
<feature type="transmembrane region" description="Helical" evidence="5">
    <location>
        <begin position="32"/>
        <end position="56"/>
    </location>
</feature>
<comment type="subcellular location">
    <subcellularLocation>
        <location evidence="1">Membrane</location>
        <topology evidence="1">Multi-pass membrane protein</topology>
    </subcellularLocation>
</comment>
<feature type="transmembrane region" description="Helical" evidence="5">
    <location>
        <begin position="257"/>
        <end position="280"/>
    </location>
</feature>
<dbReference type="InterPro" id="IPR002293">
    <property type="entry name" value="AA/rel_permease1"/>
</dbReference>
<evidence type="ECO:0000313" key="7">
    <source>
        <dbReference type="Proteomes" id="UP000053237"/>
    </source>
</evidence>
<dbReference type="GO" id="GO:0016020">
    <property type="term" value="C:membrane"/>
    <property type="evidence" value="ECO:0007669"/>
    <property type="project" value="UniProtKB-SubCell"/>
</dbReference>
<dbReference type="STRING" id="65357.A0A024GC35"/>
<dbReference type="AlphaFoldDB" id="A0A024GC35"/>
<protein>
    <recommendedName>
        <fullName evidence="8">Cationic amino acid transporter C-terminal domain-containing protein</fullName>
    </recommendedName>
</protein>
<feature type="transmembrane region" description="Helical" evidence="5">
    <location>
        <begin position="218"/>
        <end position="237"/>
    </location>
</feature>
<dbReference type="EMBL" id="CAIX01000062">
    <property type="protein sequence ID" value="CCI44110.1"/>
    <property type="molecule type" value="Genomic_DNA"/>
</dbReference>
<evidence type="ECO:0000256" key="3">
    <source>
        <dbReference type="ARBA" id="ARBA00022989"/>
    </source>
</evidence>
<accession>A0A024GC35</accession>
<organism evidence="6 7">
    <name type="scientific">Albugo candida</name>
    <dbReference type="NCBI Taxonomy" id="65357"/>
    <lineage>
        <taxon>Eukaryota</taxon>
        <taxon>Sar</taxon>
        <taxon>Stramenopiles</taxon>
        <taxon>Oomycota</taxon>
        <taxon>Peronosporomycetes</taxon>
        <taxon>Albuginales</taxon>
        <taxon>Albuginaceae</taxon>
        <taxon>Albugo</taxon>
    </lineage>
</organism>
<dbReference type="GO" id="GO:0015171">
    <property type="term" value="F:amino acid transmembrane transporter activity"/>
    <property type="evidence" value="ECO:0007669"/>
    <property type="project" value="TreeGrafter"/>
</dbReference>
<gene>
    <name evidence="6" type="ORF">BN9_048940</name>
</gene>
<reference evidence="6 7" key="1">
    <citation type="submission" date="2012-05" db="EMBL/GenBank/DDBJ databases">
        <title>Recombination and specialization in a pathogen metapopulation.</title>
        <authorList>
            <person name="Gardiner A."/>
            <person name="Kemen E."/>
            <person name="Schultz-Larsen T."/>
            <person name="MacLean D."/>
            <person name="Van Oosterhout C."/>
            <person name="Jones J.D.G."/>
        </authorList>
    </citation>
    <scope>NUCLEOTIDE SEQUENCE [LARGE SCALE GENOMIC DNA]</scope>
    <source>
        <strain evidence="6 7">Ac Nc2</strain>
    </source>
</reference>
<evidence type="ECO:0000256" key="4">
    <source>
        <dbReference type="ARBA" id="ARBA00023136"/>
    </source>
</evidence>
<feature type="transmembrane region" description="Helical" evidence="5">
    <location>
        <begin position="62"/>
        <end position="83"/>
    </location>
</feature>
<dbReference type="InParanoid" id="A0A024GC35"/>
<name>A0A024GC35_9STRA</name>
<proteinExistence type="predicted"/>
<dbReference type="PANTHER" id="PTHR43243:SF82">
    <property type="entry name" value="CATIONIC AMINO ACID TRANSPORTER C-TERMINAL DOMAIN-CONTAINING PROTEIN"/>
    <property type="match status" value="1"/>
</dbReference>
<evidence type="ECO:0000256" key="2">
    <source>
        <dbReference type="ARBA" id="ARBA00022692"/>
    </source>
</evidence>
<dbReference type="Gene3D" id="1.20.1740.10">
    <property type="entry name" value="Amino acid/polyamine transporter I"/>
    <property type="match status" value="1"/>
</dbReference>